<gene>
    <name evidence="2" type="ORF">N015_08530</name>
</gene>
<evidence type="ECO:0000313" key="3">
    <source>
        <dbReference type="Proteomes" id="UP000464644"/>
    </source>
</evidence>
<dbReference type="PANTHER" id="PTHR43739">
    <property type="entry name" value="XYLOGLUCANASE (EUROFUNG)"/>
    <property type="match status" value="1"/>
</dbReference>
<sequence>MAAPIFPAFPDAPSRSEGSDDFSGSADAFAAALPPFALKMNLAITWMAETMTATSGYKDAAAASATQSALAASTAAQARDAAQAAVAAATTAGAAQVALAKVQADAAAASATQAGVYAVAAGSAAGFGILGNPGDALIVNANRSGLTFGPTDGLVGDVVISARNPGLPFIPANGGIRARSSAPTLLAVLGLLGGQVGQQFAVVATVGTFGGLDVSSAPPTSGLVGAPPRVMQTMTGGAVNFSADGGQTWVGKTFLGFPGNSISYDEFNKLWLVTTTGSQLIYTSADDGVTWVTITTPVAFSRLVADANGVWIGTGLVANTSVYRSTDGGATWTAIVTGTSLIHAAISTDNKGVWCVIASTQLRRSVDGGLTWTVMLTGTAVFTAISNDRAGVWLVGMGGTSTQMYRSGDNGQSFTAFGVAQAAIQDIAYTQGMFFIVRNVSPQLMIMSASADTTVPTIPATAILASLTKVTATNGYAVSINTANANTLRSAPIFAYDSATQFQLPNFPVGTGLTAWIKAGLKLISSGKTFVLGPAIGSSPVDVDTDNAGVIMTVGTTSGVQTIRRSSDGGQTWSTITSPLGTGPLYSIATNRAGVWVIGGNGALLRSTDNGLTFSIVPPASHGFSQPALQLVFGSNNVLCAGLNSGTPRKSTDGGLTWSDVGGLFPSTFRVATNGAGAWILVTSTMAYRNSDNLASAVSAGVSTGLSTSLTDVKMSANGRTYASCGTTTCRVSNDFGATWADMIMSAAFRKFAIGQGTTVIAHSIGVGGPAQVSPDAGATWSAVTVLGGAPFFAMAGNGMAPFIGANNTQFFTSTLDTIV</sequence>
<protein>
    <recommendedName>
        <fullName evidence="4">Photosynthesis system II assembly factor Ycf48/Hcf136-like domain-containing protein</fullName>
    </recommendedName>
</protein>
<dbReference type="InterPro" id="IPR052025">
    <property type="entry name" value="Xyloglucanase_GH74"/>
</dbReference>
<organism evidence="2 3">
    <name type="scientific">Pseudomonas asturiensis</name>
    <dbReference type="NCBI Taxonomy" id="1190415"/>
    <lineage>
        <taxon>Bacteria</taxon>
        <taxon>Pseudomonadati</taxon>
        <taxon>Pseudomonadota</taxon>
        <taxon>Gammaproteobacteria</taxon>
        <taxon>Pseudomonadales</taxon>
        <taxon>Pseudomonadaceae</taxon>
        <taxon>Pseudomonas</taxon>
    </lineage>
</organism>
<name>A0ABX6HA90_9PSED</name>
<reference evidence="2 3" key="1">
    <citation type="journal article" date="2014" name="Genome Announc.">
        <title>Draft Genome Sequences of a Phylogenetically Diverse Suite of Pseudomonas syringae Strains from Multiple Source Populations.</title>
        <authorList>
            <person name="Baltrus D.A."/>
            <person name="Yourstone S."/>
            <person name="Lind A."/>
            <person name="Guilbaud C."/>
            <person name="Sands D.C."/>
            <person name="Jones C.D."/>
            <person name="Morris C.E."/>
            <person name="Dangl J.L."/>
        </authorList>
    </citation>
    <scope>NUCLEOTIDE SEQUENCE [LARGE SCALE GENOMIC DNA]</scope>
    <source>
        <strain evidence="2 3">CC1524</strain>
    </source>
</reference>
<dbReference type="RefSeq" id="WP_024685264.1">
    <property type="nucleotide sequence ID" value="NZ_CP047265.1"/>
</dbReference>
<dbReference type="PANTHER" id="PTHR43739:SF5">
    <property type="entry name" value="EXO-ALPHA-SIALIDASE"/>
    <property type="match status" value="1"/>
</dbReference>
<dbReference type="CDD" id="cd15482">
    <property type="entry name" value="Sialidase_non-viral"/>
    <property type="match status" value="1"/>
</dbReference>
<dbReference type="SUPFAM" id="SSF110296">
    <property type="entry name" value="Oligoxyloglucan reducing end-specific cellobiohydrolase"/>
    <property type="match status" value="2"/>
</dbReference>
<feature type="compositionally biased region" description="Low complexity" evidence="1">
    <location>
        <begin position="1"/>
        <end position="13"/>
    </location>
</feature>
<dbReference type="EMBL" id="CP047265">
    <property type="protein sequence ID" value="QHF02452.1"/>
    <property type="molecule type" value="Genomic_DNA"/>
</dbReference>
<feature type="region of interest" description="Disordered" evidence="1">
    <location>
        <begin position="1"/>
        <end position="21"/>
    </location>
</feature>
<accession>A0ABX6HA90</accession>
<evidence type="ECO:0000313" key="2">
    <source>
        <dbReference type="EMBL" id="QHF02452.1"/>
    </source>
</evidence>
<dbReference type="Proteomes" id="UP000464644">
    <property type="component" value="Chromosome"/>
</dbReference>
<evidence type="ECO:0008006" key="4">
    <source>
        <dbReference type="Google" id="ProtNLM"/>
    </source>
</evidence>
<dbReference type="Gene3D" id="2.130.10.10">
    <property type="entry name" value="YVTN repeat-like/Quinoprotein amine dehydrogenase"/>
    <property type="match status" value="2"/>
</dbReference>
<dbReference type="InterPro" id="IPR015943">
    <property type="entry name" value="WD40/YVTN_repeat-like_dom_sf"/>
</dbReference>
<proteinExistence type="predicted"/>
<evidence type="ECO:0000256" key="1">
    <source>
        <dbReference type="SAM" id="MobiDB-lite"/>
    </source>
</evidence>
<keyword evidence="3" id="KW-1185">Reference proteome</keyword>